<dbReference type="EMBL" id="JACSQW010000018">
    <property type="protein sequence ID" value="MBD7895416.1"/>
    <property type="molecule type" value="Genomic_DNA"/>
</dbReference>
<accession>A0ABR8PDP3</accession>
<sequence length="73" mass="8546">MTTPITNYFQKDINNIKFLLGSLKQLQSSVQRLQGATKGVIHYLDSAKHDVEQWQFKSQPRLEKIQQIIDKMK</sequence>
<organism evidence="1 2">
    <name type="scientific">Limosilactobacillus avistercoris</name>
    <dbReference type="NCBI Taxonomy" id="2762243"/>
    <lineage>
        <taxon>Bacteria</taxon>
        <taxon>Bacillati</taxon>
        <taxon>Bacillota</taxon>
        <taxon>Bacilli</taxon>
        <taxon>Lactobacillales</taxon>
        <taxon>Lactobacillaceae</taxon>
        <taxon>Limosilactobacillus</taxon>
    </lineage>
</organism>
<gene>
    <name evidence="1" type="ORF">H9564_06880</name>
</gene>
<evidence type="ECO:0000313" key="2">
    <source>
        <dbReference type="Proteomes" id="UP000616837"/>
    </source>
</evidence>
<comment type="caution">
    <text evidence="1">The sequence shown here is derived from an EMBL/GenBank/DDBJ whole genome shotgun (WGS) entry which is preliminary data.</text>
</comment>
<dbReference type="Proteomes" id="UP000616837">
    <property type="component" value="Unassembled WGS sequence"/>
</dbReference>
<keyword evidence="2" id="KW-1185">Reference proteome</keyword>
<protein>
    <submittedName>
        <fullName evidence="1">Uncharacterized protein</fullName>
    </submittedName>
</protein>
<evidence type="ECO:0000313" key="1">
    <source>
        <dbReference type="EMBL" id="MBD7895416.1"/>
    </source>
</evidence>
<proteinExistence type="predicted"/>
<name>A0ABR8PDP3_9LACO</name>
<reference evidence="1 2" key="1">
    <citation type="submission" date="2020-08" db="EMBL/GenBank/DDBJ databases">
        <title>A Genomic Blueprint of the Chicken Gut Microbiome.</title>
        <authorList>
            <person name="Gilroy R."/>
            <person name="Ravi A."/>
            <person name="Getino M."/>
            <person name="Pursley I."/>
            <person name="Horton D.L."/>
            <person name="Alikhan N.-F."/>
            <person name="Baker D."/>
            <person name="Gharbi K."/>
            <person name="Hall N."/>
            <person name="Watson M."/>
            <person name="Adriaenssens E.M."/>
            <person name="Foster-Nyarko E."/>
            <person name="Jarju S."/>
            <person name="Secka A."/>
            <person name="Antonio M."/>
            <person name="Oren A."/>
            <person name="Chaudhuri R."/>
            <person name="La Ragione R.M."/>
            <person name="Hildebrand F."/>
            <person name="Pallen M.J."/>
        </authorList>
    </citation>
    <scope>NUCLEOTIDE SEQUENCE [LARGE SCALE GENOMIC DNA]</scope>
    <source>
        <strain evidence="1 2">Sa3CUN2</strain>
    </source>
</reference>